<dbReference type="FunFam" id="3.20.20.80:FF:000108">
    <property type="entry name" value="glycogen debranching enzyme"/>
    <property type="match status" value="1"/>
</dbReference>
<dbReference type="PANTHER" id="PTHR10569:SF2">
    <property type="entry name" value="GLYCOGEN DEBRANCHING ENZYME"/>
    <property type="match status" value="1"/>
</dbReference>
<evidence type="ECO:0000256" key="1">
    <source>
        <dbReference type="ARBA" id="ARBA00000439"/>
    </source>
</evidence>
<dbReference type="GO" id="GO:0004135">
    <property type="term" value="F:amylo-alpha-1,6-glucosidase activity"/>
    <property type="evidence" value="ECO:0007669"/>
    <property type="project" value="UniProtKB-EC"/>
</dbReference>
<keyword evidence="13" id="KW-0511">Multifunctional enzyme</keyword>
<dbReference type="GO" id="GO:0004134">
    <property type="term" value="F:4-alpha-glucanotransferase activity"/>
    <property type="evidence" value="ECO:0007669"/>
    <property type="project" value="UniProtKB-EC"/>
</dbReference>
<evidence type="ECO:0000259" key="17">
    <source>
        <dbReference type="Pfam" id="PF06202"/>
    </source>
</evidence>
<evidence type="ECO:0000256" key="9">
    <source>
        <dbReference type="ARBA" id="ARBA00022676"/>
    </source>
</evidence>
<dbReference type="Pfam" id="PF14702">
    <property type="entry name" value="hGDE_central"/>
    <property type="match status" value="1"/>
</dbReference>
<dbReference type="InterPro" id="IPR032790">
    <property type="entry name" value="GDE_C"/>
</dbReference>
<evidence type="ECO:0000256" key="13">
    <source>
        <dbReference type="ARBA" id="ARBA00023268"/>
    </source>
</evidence>
<comment type="catalytic activity">
    <reaction evidence="1">
        <text>Transfers a segment of a (1-&gt;4)-alpha-D-glucan to a new position in an acceptor, which may be glucose or a (1-&gt;4)-alpha-D-glucan.</text>
        <dbReference type="EC" id="2.4.1.25"/>
    </reaction>
</comment>
<dbReference type="PANTHER" id="PTHR10569">
    <property type="entry name" value="GLYCOGEN DEBRANCHING ENZYME"/>
    <property type="match status" value="1"/>
</dbReference>
<feature type="domain" description="Glycogen debranching enzyme C-terminal" evidence="17">
    <location>
        <begin position="1088"/>
        <end position="1535"/>
    </location>
</feature>
<gene>
    <name evidence="22" type="primary">ORF170014</name>
    <name evidence="21" type="synonym">ORF170006</name>
</gene>
<keyword evidence="11" id="KW-0378">Hydrolase</keyword>
<comment type="catalytic activity">
    <reaction evidence="2">
        <text>Hydrolysis of (1-&gt;6)-alpha-D-glucosidic branch linkages in glycogen phosphorylase limit dextrin.</text>
        <dbReference type="EC" id="3.2.1.33"/>
    </reaction>
</comment>
<sequence>MPLPQVRVLTLKQNENNQDKLYRLEKGWVLRFVLGPSLMASSVRLFSNHPHNSEVHYERTKYYEINFKFSGGIGDRMDLTAEVKMIIAGSFNYFFTIDGSAAPSNCNGSGYFVVDPTLHLGPNNEEVSMDAIVCQTVITKLLGPFNEWLPRLQVSAESGYNMIHFTPIQELGISNSAYSIRDQLKLSPVYSTEDRKYTLEDVVELVEFMNRTWGVMSLSDLVYNHTAKDSPWVWEHPECIFNMNNSPHLRPAYIADRIFENFSLEVSHGKWEHDGIPFSVNSEDHLNAINHVLQHKIFPSFRIHEFYCVGVEQCIRDFRKAVEGNTSINFDNTETQLKIIQDPTFRRLSSTVDMKVVLKLYNTDSSRVDMGPGVFSREDRINKCCEVLAGDLVALNAAKEREIRDHINCAIGNFIANVRWRFLTSEGPKIKKVTADEPLMFGYFVIPKSHEGGVDKEERFSFEDGAHIMAVNGWVMGDDPLRNFAEPGSNVYLRRELVAWGDSVKLNFGKSPEDCPYLWHRIEEYTKISAKIFQGLRLDNCHSTPIHVAEHMLDVARKVRPDLYVIAELFTGSETLDNLFMNRLGINSLIREAMVAWNANEQGRLVHRYGGDPVGAFIQPRVRPLASCVAHALFYDQTHDNESLIKKRCAYDVWPTGALVTIANCAIGSNRGYDQMVPIHINVVNETRLYMSWTDSDKPDNSHINKNFGITAGIKELNRLHYQLAREGYSQVFVDQVDDNIVSVTRHKPQTHESVVLISRTSFSFPGNPDDQGYIKSITVQGNIDEIILEGKVKHTDLFTYKQDDGYINGLPDYYLELRMHVNPFQSEMISTRFLEDGQTNEISFKNFTPGSVVAIKCSLPLQAKTAVLDLRRGLGQFGYMMRSYSGNTMFDESLEESNFRAIVNKLTLADLNRCLFRIDQEERDDCYGFGAYEVPNFGQFVYCGLRGTLSVLSIIRPNNDLGHPLCGNLRDGNWFADYIAARLKPYKELQHLGNWYESIFAHLKQLPRFLVPCYFDAVVTGAYMVLLEQASYLMSDFIQDGSHFVKALSMTSLQVVGYTCQSRLPFLSSKVTPPPRQEFNNHTKQLEQAPLSMSAGFPHFGSGYMRNWGRDTFIALRGLLILTGRHEEARHIILAYAGTLRHGLIPNLLNEGKGSRYNCRDAVWYWLNSIREYCNHVKNGKDILKDSVARIYPHDDSPFLEPGTDQPLHDVMREALEKHAQGLNYRERNAGYQIDDQMIDPGFNVEIGVRWDTGFVFGGNEHNCGTWMDKMGSSSTAGNKGKPATPRDGSAVELVGMCAGVVKWLSELNNNGLYPYDGVEVNKERITFSKWYETIKANFERYFYVSDKPDPQNEPNPELISRRGIYKDSHLATQFWADYQLRCNFPVAMMACPDIFTPERAWIALETAGTVLLGPLGMKTLDPKDWAYNGDYNNDNDTSEMAVAKGWNYHQGPEWVWPVGFFLRAKLYFAGKLEAQRPGLLEKTKLYVNSVLCKHYEEILNNPWQGLPELTNSNGQYCAGSCRTQAWSAGTILETMYDLAALES</sequence>
<comment type="function">
    <text evidence="3">Multifunctional enzyme acting as 1,4-alpha-D-glucan:1,4-alpha-D-glucan 4-alpha-D-glycosyltransferase and amylo-1,6-glucosidase in glycogen degradation.</text>
</comment>
<dbReference type="EC" id="3.2.1.33" evidence="6"/>
<keyword evidence="12" id="KW-0320">Glycogen biosynthesis</keyword>
<evidence type="ECO:0000313" key="21">
    <source>
        <dbReference type="EMBL" id="CEK89286.1"/>
    </source>
</evidence>
<dbReference type="InterPro" id="IPR032788">
    <property type="entry name" value="AGL_central"/>
</dbReference>
<dbReference type="Gene3D" id="3.20.20.80">
    <property type="entry name" value="Glycosidases"/>
    <property type="match status" value="2"/>
</dbReference>
<evidence type="ECO:0000259" key="20">
    <source>
        <dbReference type="Pfam" id="PF14702"/>
    </source>
</evidence>
<dbReference type="GO" id="GO:0005737">
    <property type="term" value="C:cytoplasm"/>
    <property type="evidence" value="ECO:0007669"/>
    <property type="project" value="UniProtKB-SubCell"/>
</dbReference>
<dbReference type="SUPFAM" id="SSF48208">
    <property type="entry name" value="Six-hairpin glycosidases"/>
    <property type="match status" value="1"/>
</dbReference>
<dbReference type="InterPro" id="IPR010401">
    <property type="entry name" value="AGL/Gdb1"/>
</dbReference>
<comment type="subcellular location">
    <subcellularLocation>
        <location evidence="4">Cytoplasm</location>
    </subcellularLocation>
</comment>
<evidence type="ECO:0000259" key="18">
    <source>
        <dbReference type="Pfam" id="PF14699"/>
    </source>
</evidence>
<evidence type="ECO:0000256" key="7">
    <source>
        <dbReference type="ARBA" id="ARBA00020723"/>
    </source>
</evidence>
<dbReference type="InterPro" id="IPR029436">
    <property type="entry name" value="AGL_euk_N"/>
</dbReference>
<evidence type="ECO:0000313" key="22">
    <source>
        <dbReference type="EMBL" id="CEK89288.1"/>
    </source>
</evidence>
<feature type="domain" description="Glycogen debranching enzyme central" evidence="20">
    <location>
        <begin position="709"/>
        <end position="984"/>
    </location>
</feature>
<dbReference type="GO" id="GO:0005978">
    <property type="term" value="P:glycogen biosynthetic process"/>
    <property type="evidence" value="ECO:0007669"/>
    <property type="project" value="UniProtKB-KW"/>
</dbReference>
<dbReference type="FunFam" id="1.50.10.10:FF:000039">
    <property type="entry name" value="Glycogen debranching enzyme Gdb1, putative"/>
    <property type="match status" value="1"/>
</dbReference>
<feature type="domain" description="Eukaryotic glycogen debranching enzyme N-terminal" evidence="18">
    <location>
        <begin position="30"/>
        <end position="120"/>
    </location>
</feature>
<dbReference type="GO" id="GO:0005980">
    <property type="term" value="P:glycogen catabolic process"/>
    <property type="evidence" value="ECO:0007669"/>
    <property type="project" value="InterPro"/>
</dbReference>
<keyword evidence="14" id="KW-0326">Glycosidase</keyword>
<dbReference type="InterPro" id="IPR008928">
    <property type="entry name" value="6-hairpin_glycosidase_sf"/>
</dbReference>
<comment type="similarity">
    <text evidence="15">Belongs to the glycogen debranching enzyme family.</text>
</comment>
<evidence type="ECO:0000256" key="14">
    <source>
        <dbReference type="ARBA" id="ARBA00023295"/>
    </source>
</evidence>
<protein>
    <recommendedName>
        <fullName evidence="7">Glycogen debranching enzyme</fullName>
        <ecNumber evidence="5">2.4.1.25</ecNumber>
        <ecNumber evidence="6">3.2.1.33</ecNumber>
    </recommendedName>
    <alternativeName>
        <fullName evidence="16">Glycogen debrancher</fullName>
    </alternativeName>
</protein>
<dbReference type="Pfam" id="PF14701">
    <property type="entry name" value="hDGE_amylase"/>
    <property type="match status" value="1"/>
</dbReference>
<dbReference type="EC" id="2.4.1.25" evidence="5"/>
<feature type="domain" description="Glycogen debranching enzyme glucanotransferase" evidence="19">
    <location>
        <begin position="126"/>
        <end position="564"/>
    </location>
</feature>
<evidence type="ECO:0000256" key="2">
    <source>
        <dbReference type="ARBA" id="ARBA00000927"/>
    </source>
</evidence>
<proteinExistence type="inferred from homology"/>
<dbReference type="EMBL" id="HACG01042421">
    <property type="protein sequence ID" value="CEK89286.1"/>
    <property type="molecule type" value="Transcribed_RNA"/>
</dbReference>
<dbReference type="InterPro" id="IPR006421">
    <property type="entry name" value="Glycogen_debranch_met"/>
</dbReference>
<evidence type="ECO:0000256" key="8">
    <source>
        <dbReference type="ARBA" id="ARBA00022490"/>
    </source>
</evidence>
<accession>A0A0B7B8E6</accession>
<evidence type="ECO:0000256" key="5">
    <source>
        <dbReference type="ARBA" id="ARBA00012560"/>
    </source>
</evidence>
<dbReference type="Pfam" id="PF06202">
    <property type="entry name" value="GDE_C"/>
    <property type="match status" value="1"/>
</dbReference>
<name>A0A0B7B8E6_9EUPU</name>
<evidence type="ECO:0000259" key="19">
    <source>
        <dbReference type="Pfam" id="PF14701"/>
    </source>
</evidence>
<evidence type="ECO:0000256" key="16">
    <source>
        <dbReference type="ARBA" id="ARBA00031477"/>
    </source>
</evidence>
<keyword evidence="8" id="KW-0963">Cytoplasm</keyword>
<dbReference type="InterPro" id="IPR032792">
    <property type="entry name" value="AGL_glucanoTrfase"/>
</dbReference>
<dbReference type="CDD" id="cd11327">
    <property type="entry name" value="AmyAc_Glg_debranch_2"/>
    <property type="match status" value="1"/>
</dbReference>
<evidence type="ECO:0000256" key="15">
    <source>
        <dbReference type="ARBA" id="ARBA00025780"/>
    </source>
</evidence>
<dbReference type="EMBL" id="HACG01042423">
    <property type="protein sequence ID" value="CEK89288.1"/>
    <property type="molecule type" value="Transcribed_RNA"/>
</dbReference>
<evidence type="ECO:0000256" key="6">
    <source>
        <dbReference type="ARBA" id="ARBA00012778"/>
    </source>
</evidence>
<evidence type="ECO:0000256" key="4">
    <source>
        <dbReference type="ARBA" id="ARBA00004496"/>
    </source>
</evidence>
<organism evidence="22">
    <name type="scientific">Arion vulgaris</name>
    <dbReference type="NCBI Taxonomy" id="1028688"/>
    <lineage>
        <taxon>Eukaryota</taxon>
        <taxon>Metazoa</taxon>
        <taxon>Spiralia</taxon>
        <taxon>Lophotrochozoa</taxon>
        <taxon>Mollusca</taxon>
        <taxon>Gastropoda</taxon>
        <taxon>Heterobranchia</taxon>
        <taxon>Euthyneura</taxon>
        <taxon>Panpulmonata</taxon>
        <taxon>Eupulmonata</taxon>
        <taxon>Stylommatophora</taxon>
        <taxon>Helicina</taxon>
        <taxon>Arionoidea</taxon>
        <taxon>Arionidae</taxon>
        <taxon>Arion</taxon>
    </lineage>
</organism>
<dbReference type="NCBIfam" id="TIGR01531">
    <property type="entry name" value="glyc_debranch"/>
    <property type="match status" value="1"/>
</dbReference>
<dbReference type="SUPFAM" id="SSF51445">
    <property type="entry name" value="(Trans)glycosidases"/>
    <property type="match status" value="1"/>
</dbReference>
<evidence type="ECO:0000256" key="12">
    <source>
        <dbReference type="ARBA" id="ARBA00023056"/>
    </source>
</evidence>
<keyword evidence="9" id="KW-0328">Glycosyltransferase</keyword>
<dbReference type="Pfam" id="PF14699">
    <property type="entry name" value="hGDE_N"/>
    <property type="match status" value="1"/>
</dbReference>
<reference evidence="22" key="1">
    <citation type="submission" date="2014-12" db="EMBL/GenBank/DDBJ databases">
        <title>Insight into the proteome of Arion vulgaris.</title>
        <authorList>
            <person name="Aradska J."/>
            <person name="Bulat T."/>
            <person name="Smidak R."/>
            <person name="Sarate P."/>
            <person name="Gangsoo J."/>
            <person name="Sialana F."/>
            <person name="Bilban M."/>
            <person name="Lubec G."/>
        </authorList>
    </citation>
    <scope>NUCLEOTIDE SEQUENCE</scope>
    <source>
        <tissue evidence="22">Skin</tissue>
    </source>
</reference>
<keyword evidence="10" id="KW-0808">Transferase</keyword>
<evidence type="ECO:0000256" key="11">
    <source>
        <dbReference type="ARBA" id="ARBA00022801"/>
    </source>
</evidence>
<evidence type="ECO:0000256" key="3">
    <source>
        <dbReference type="ARBA" id="ARBA00003530"/>
    </source>
</evidence>
<dbReference type="InterPro" id="IPR017853">
    <property type="entry name" value="GH"/>
</dbReference>
<dbReference type="FunFam" id="3.20.20.80:FF:000070">
    <property type="entry name" value="GDB1p Glycogen debranching enzyme"/>
    <property type="match status" value="1"/>
</dbReference>
<evidence type="ECO:0000256" key="10">
    <source>
        <dbReference type="ARBA" id="ARBA00022679"/>
    </source>
</evidence>